<dbReference type="Pfam" id="PF00249">
    <property type="entry name" value="Myb_DNA-binding"/>
    <property type="match status" value="2"/>
</dbReference>
<dbReference type="PROSITE" id="PS50090">
    <property type="entry name" value="MYB_LIKE"/>
    <property type="match status" value="2"/>
</dbReference>
<protein>
    <recommendedName>
        <fullName evidence="7">Myb-like domain-containing protein</fullName>
    </recommendedName>
</protein>
<feature type="region of interest" description="Disordered" evidence="2">
    <location>
        <begin position="338"/>
        <end position="391"/>
    </location>
</feature>
<dbReference type="InterPro" id="IPR001005">
    <property type="entry name" value="SANT/Myb"/>
</dbReference>
<dbReference type="InterPro" id="IPR017930">
    <property type="entry name" value="Myb_dom"/>
</dbReference>
<feature type="compositionally biased region" description="Low complexity" evidence="2">
    <location>
        <begin position="701"/>
        <end position="712"/>
    </location>
</feature>
<feature type="region of interest" description="Disordered" evidence="2">
    <location>
        <begin position="642"/>
        <end position="776"/>
    </location>
</feature>
<feature type="compositionally biased region" description="Polar residues" evidence="2">
    <location>
        <begin position="195"/>
        <end position="209"/>
    </location>
</feature>
<evidence type="ECO:0000256" key="1">
    <source>
        <dbReference type="ARBA" id="ARBA00023242"/>
    </source>
</evidence>
<feature type="region of interest" description="Disordered" evidence="2">
    <location>
        <begin position="33"/>
        <end position="247"/>
    </location>
</feature>
<sequence length="776" mass="83929">MEPRIHALLDYSSRGRHEPDQTLSLPSIFSSNAHYDRNNALPSVRAVQSQDTSTSGAHASSNPQPQSQGARAVAARVEDASHRSRPSSTRPAKSAPLAEVLNSESPQDAHQREPPGQLSENVDDPPYNDDASRKRRKVDGTDALKLPKLPPLAKKGKKRLMIPPLLPGLHQPPPEARIFPSINSTRGLPDIADQEATTASQPPLPSSNSPKRKTNSASEKDPPSTAQETRKSAKGHKKSRQRKQWTEKETADLLKGVAKFGIGSWKKILSYEEYGFNNRTAVDLKDRFRVCRPDDYRKPPASSTAVVEEEAPNATGKSFVAGPLQLAEPILTPNERLPSPFLGPSGENDDEVGVASTERQATSSKHRKNAEDLARLGITDPFPKRERRTRREFTDEEDIALLKGYELHGPHWKAIREDNGLHLGSRSRTDLRDRFRNRYPDIFKRAGYTLKDKSNTAEANDAIGPTVDSPVATGGAPAPRGGQASPKTSAVPSSTEQDQPALAAHIRDVQHPEVRHPLNLLTSSFDYPSFELGDTRSDMATDDDDDNGPSQLTLPRNIFAWADQNPSTQFNLPPMSMSLPSTVTGSGMGQGMNNDAWAPTTRYNKYGPLSSMEQLHINPLVTLKLPPLAVATQQPYVLEKATGAGTGTSAPSGNNIQASTSSSGSAPSGPHQPQTQQTRMSLTSMLVAEPHSPQQSRHEVQQQQQSAQETSSGPWGKSHNGTLGGSGGGNNGAFTLPPPGDLTLAPLGALGASQDEDMTQRVEASSGRGLVPWESR</sequence>
<dbReference type="SMART" id="SM00717">
    <property type="entry name" value="SANT"/>
    <property type="match status" value="2"/>
</dbReference>
<dbReference type="Gene3D" id="1.10.10.60">
    <property type="entry name" value="Homeodomain-like"/>
    <property type="match status" value="2"/>
</dbReference>
<feature type="domain" description="HTH myb-type" evidence="4">
    <location>
        <begin position="237"/>
        <end position="296"/>
    </location>
</feature>
<keyword evidence="6" id="KW-1185">Reference proteome</keyword>
<name>A0A6G1GS94_9PEZI</name>
<gene>
    <name evidence="5" type="ORF">K402DRAFT_465695</name>
</gene>
<evidence type="ECO:0000259" key="3">
    <source>
        <dbReference type="PROSITE" id="PS50090"/>
    </source>
</evidence>
<keyword evidence="1" id="KW-0539">Nucleus</keyword>
<proteinExistence type="predicted"/>
<feature type="domain" description="HTH myb-type" evidence="4">
    <location>
        <begin position="385"/>
        <end position="443"/>
    </location>
</feature>
<dbReference type="PANTHER" id="PTHR46734">
    <property type="entry name" value="TELOMERIC REPEAT-BINDING FACTOR 1 TERF1"/>
    <property type="match status" value="1"/>
</dbReference>
<dbReference type="OrthoDB" id="608866at2759"/>
<dbReference type="PROSITE" id="PS51294">
    <property type="entry name" value="HTH_MYB"/>
    <property type="match status" value="2"/>
</dbReference>
<feature type="compositionally biased region" description="Pro residues" evidence="2">
    <location>
        <begin position="164"/>
        <end position="175"/>
    </location>
</feature>
<dbReference type="PANTHER" id="PTHR46734:SF1">
    <property type="entry name" value="TELOMERIC REPEAT-BINDING FACTOR 1"/>
    <property type="match status" value="1"/>
</dbReference>
<evidence type="ECO:0000313" key="6">
    <source>
        <dbReference type="Proteomes" id="UP000800041"/>
    </source>
</evidence>
<feature type="compositionally biased region" description="Polar residues" evidence="2">
    <location>
        <begin position="46"/>
        <end position="69"/>
    </location>
</feature>
<dbReference type="CDD" id="cd11660">
    <property type="entry name" value="SANT_TRF"/>
    <property type="match status" value="2"/>
</dbReference>
<dbReference type="SUPFAM" id="SSF46689">
    <property type="entry name" value="Homeodomain-like"/>
    <property type="match status" value="2"/>
</dbReference>
<feature type="compositionally biased region" description="Polar residues" evidence="2">
    <location>
        <begin position="671"/>
        <end position="684"/>
    </location>
</feature>
<feature type="compositionally biased region" description="Low complexity" evidence="2">
    <location>
        <begin position="144"/>
        <end position="153"/>
    </location>
</feature>
<dbReference type="InterPro" id="IPR052450">
    <property type="entry name" value="TRBD-Containing_Protein"/>
</dbReference>
<feature type="domain" description="Myb-like" evidence="3">
    <location>
        <begin position="237"/>
        <end position="289"/>
    </location>
</feature>
<evidence type="ECO:0000313" key="5">
    <source>
        <dbReference type="EMBL" id="KAF1983823.1"/>
    </source>
</evidence>
<feature type="domain" description="Myb-like" evidence="3">
    <location>
        <begin position="385"/>
        <end position="439"/>
    </location>
</feature>
<feature type="compositionally biased region" description="Polar residues" evidence="2">
    <location>
        <begin position="485"/>
        <end position="498"/>
    </location>
</feature>
<feature type="compositionally biased region" description="Low complexity" evidence="2">
    <location>
        <begin position="658"/>
        <end position="669"/>
    </location>
</feature>
<feature type="compositionally biased region" description="Basic residues" evidence="2">
    <location>
        <begin position="232"/>
        <end position="243"/>
    </location>
</feature>
<feature type="compositionally biased region" description="Gly residues" evidence="2">
    <location>
        <begin position="722"/>
        <end position="731"/>
    </location>
</feature>
<evidence type="ECO:0000256" key="2">
    <source>
        <dbReference type="SAM" id="MobiDB-lite"/>
    </source>
</evidence>
<evidence type="ECO:0000259" key="4">
    <source>
        <dbReference type="PROSITE" id="PS51294"/>
    </source>
</evidence>
<dbReference type="Proteomes" id="UP000800041">
    <property type="component" value="Unassembled WGS sequence"/>
</dbReference>
<organism evidence="5 6">
    <name type="scientific">Aulographum hederae CBS 113979</name>
    <dbReference type="NCBI Taxonomy" id="1176131"/>
    <lineage>
        <taxon>Eukaryota</taxon>
        <taxon>Fungi</taxon>
        <taxon>Dikarya</taxon>
        <taxon>Ascomycota</taxon>
        <taxon>Pezizomycotina</taxon>
        <taxon>Dothideomycetes</taxon>
        <taxon>Pleosporomycetidae</taxon>
        <taxon>Aulographales</taxon>
        <taxon>Aulographaceae</taxon>
    </lineage>
</organism>
<dbReference type="InterPro" id="IPR009057">
    <property type="entry name" value="Homeodomain-like_sf"/>
</dbReference>
<dbReference type="AlphaFoldDB" id="A0A6G1GS94"/>
<feature type="region of interest" description="Disordered" evidence="2">
    <location>
        <begin position="456"/>
        <end position="500"/>
    </location>
</feature>
<dbReference type="EMBL" id="ML977172">
    <property type="protein sequence ID" value="KAF1983823.1"/>
    <property type="molecule type" value="Genomic_DNA"/>
</dbReference>
<evidence type="ECO:0008006" key="7">
    <source>
        <dbReference type="Google" id="ProtNLM"/>
    </source>
</evidence>
<accession>A0A6G1GS94</accession>
<reference evidence="5" key="1">
    <citation type="journal article" date="2020" name="Stud. Mycol.">
        <title>101 Dothideomycetes genomes: a test case for predicting lifestyles and emergence of pathogens.</title>
        <authorList>
            <person name="Haridas S."/>
            <person name="Albert R."/>
            <person name="Binder M."/>
            <person name="Bloem J."/>
            <person name="Labutti K."/>
            <person name="Salamov A."/>
            <person name="Andreopoulos B."/>
            <person name="Baker S."/>
            <person name="Barry K."/>
            <person name="Bills G."/>
            <person name="Bluhm B."/>
            <person name="Cannon C."/>
            <person name="Castanera R."/>
            <person name="Culley D."/>
            <person name="Daum C."/>
            <person name="Ezra D."/>
            <person name="Gonzalez J."/>
            <person name="Henrissat B."/>
            <person name="Kuo A."/>
            <person name="Liang C."/>
            <person name="Lipzen A."/>
            <person name="Lutzoni F."/>
            <person name="Magnuson J."/>
            <person name="Mondo S."/>
            <person name="Nolan M."/>
            <person name="Ohm R."/>
            <person name="Pangilinan J."/>
            <person name="Park H.-J."/>
            <person name="Ramirez L."/>
            <person name="Alfaro M."/>
            <person name="Sun H."/>
            <person name="Tritt A."/>
            <person name="Yoshinaga Y."/>
            <person name="Zwiers L.-H."/>
            <person name="Turgeon B."/>
            <person name="Goodwin S."/>
            <person name="Spatafora J."/>
            <person name="Crous P."/>
            <person name="Grigoriev I."/>
        </authorList>
    </citation>
    <scope>NUCLEOTIDE SEQUENCE</scope>
    <source>
        <strain evidence="5">CBS 113979</strain>
    </source>
</reference>